<keyword evidence="2" id="KW-0812">Transmembrane</keyword>
<evidence type="ECO:0000256" key="1">
    <source>
        <dbReference type="SAM" id="MobiDB-lite"/>
    </source>
</evidence>
<keyword evidence="2" id="KW-1133">Transmembrane helix</keyword>
<dbReference type="EMBL" id="JARKHS020026460">
    <property type="protein sequence ID" value="KAK8766321.1"/>
    <property type="molecule type" value="Genomic_DNA"/>
</dbReference>
<feature type="region of interest" description="Disordered" evidence="1">
    <location>
        <begin position="30"/>
        <end position="51"/>
    </location>
</feature>
<keyword evidence="4" id="KW-1185">Reference proteome</keyword>
<reference evidence="3 4" key="1">
    <citation type="journal article" date="2023" name="Arcadia Sci">
        <title>De novo assembly of a long-read Amblyomma americanum tick genome.</title>
        <authorList>
            <person name="Chou S."/>
            <person name="Poskanzer K.E."/>
            <person name="Rollins M."/>
            <person name="Thuy-Boun P.S."/>
        </authorList>
    </citation>
    <scope>NUCLEOTIDE SEQUENCE [LARGE SCALE GENOMIC DNA]</scope>
    <source>
        <strain evidence="3">F_SG_1</strain>
        <tissue evidence="3">Salivary glands</tissue>
    </source>
</reference>
<proteinExistence type="predicted"/>
<accession>A0AAQ4DV31</accession>
<sequence length="94" mass="9983">MTKTATSPVSSSPSTSDAVSRRLLELLSRVRPRRPQGDAATRRGSAGGRLSGGCRWHLFAIMATGAGCMVVVAILMYQEAQKAHWLAGSLAIQN</sequence>
<keyword evidence="2" id="KW-0472">Membrane</keyword>
<protein>
    <submittedName>
        <fullName evidence="3">Uncharacterized protein</fullName>
    </submittedName>
</protein>
<evidence type="ECO:0000256" key="2">
    <source>
        <dbReference type="SAM" id="Phobius"/>
    </source>
</evidence>
<evidence type="ECO:0000313" key="3">
    <source>
        <dbReference type="EMBL" id="KAK8766321.1"/>
    </source>
</evidence>
<feature type="transmembrane region" description="Helical" evidence="2">
    <location>
        <begin position="56"/>
        <end position="77"/>
    </location>
</feature>
<dbReference type="Proteomes" id="UP001321473">
    <property type="component" value="Unassembled WGS sequence"/>
</dbReference>
<name>A0AAQ4DV31_AMBAM</name>
<evidence type="ECO:0000313" key="4">
    <source>
        <dbReference type="Proteomes" id="UP001321473"/>
    </source>
</evidence>
<dbReference type="AlphaFoldDB" id="A0AAQ4DV31"/>
<gene>
    <name evidence="3" type="ORF">V5799_006909</name>
</gene>
<comment type="caution">
    <text evidence="3">The sequence shown here is derived from an EMBL/GenBank/DDBJ whole genome shotgun (WGS) entry which is preliminary data.</text>
</comment>
<organism evidence="3 4">
    <name type="scientific">Amblyomma americanum</name>
    <name type="common">Lone star tick</name>
    <dbReference type="NCBI Taxonomy" id="6943"/>
    <lineage>
        <taxon>Eukaryota</taxon>
        <taxon>Metazoa</taxon>
        <taxon>Ecdysozoa</taxon>
        <taxon>Arthropoda</taxon>
        <taxon>Chelicerata</taxon>
        <taxon>Arachnida</taxon>
        <taxon>Acari</taxon>
        <taxon>Parasitiformes</taxon>
        <taxon>Ixodida</taxon>
        <taxon>Ixodoidea</taxon>
        <taxon>Ixodidae</taxon>
        <taxon>Amblyomminae</taxon>
        <taxon>Amblyomma</taxon>
    </lineage>
</organism>